<name>A0ACC1NN28_9HYPO</name>
<reference evidence="1" key="1">
    <citation type="submission" date="2022-08" db="EMBL/GenBank/DDBJ databases">
        <title>Genome Sequence of Lecanicillium fungicola.</title>
        <authorList>
            <person name="Buettner E."/>
        </authorList>
    </citation>
    <scope>NUCLEOTIDE SEQUENCE</scope>
    <source>
        <strain evidence="1">Babe33</strain>
    </source>
</reference>
<proteinExistence type="predicted"/>
<dbReference type="Proteomes" id="UP001143910">
    <property type="component" value="Unassembled WGS sequence"/>
</dbReference>
<evidence type="ECO:0000313" key="1">
    <source>
        <dbReference type="EMBL" id="KAJ2980266.1"/>
    </source>
</evidence>
<protein>
    <submittedName>
        <fullName evidence="1">Uncharacterized protein</fullName>
    </submittedName>
</protein>
<comment type="caution">
    <text evidence="1">The sequence shown here is derived from an EMBL/GenBank/DDBJ whole genome shotgun (WGS) entry which is preliminary data.</text>
</comment>
<evidence type="ECO:0000313" key="2">
    <source>
        <dbReference type="Proteomes" id="UP001143910"/>
    </source>
</evidence>
<keyword evidence="2" id="KW-1185">Reference proteome</keyword>
<organism evidence="1 2">
    <name type="scientific">Zarea fungicola</name>
    <dbReference type="NCBI Taxonomy" id="93591"/>
    <lineage>
        <taxon>Eukaryota</taxon>
        <taxon>Fungi</taxon>
        <taxon>Dikarya</taxon>
        <taxon>Ascomycota</taxon>
        <taxon>Pezizomycotina</taxon>
        <taxon>Sordariomycetes</taxon>
        <taxon>Hypocreomycetidae</taxon>
        <taxon>Hypocreales</taxon>
        <taxon>Cordycipitaceae</taxon>
        <taxon>Zarea</taxon>
    </lineage>
</organism>
<dbReference type="EMBL" id="JANJQO010000212">
    <property type="protein sequence ID" value="KAJ2980266.1"/>
    <property type="molecule type" value="Genomic_DNA"/>
</dbReference>
<sequence length="616" mass="67399">MSTHEEGREYDIIFAGGGTAACVAAGRLAKADPSLSILVVEGGKNNLNDPTITNPAAYLVHLAPDSKTALFYKANKEKSLNDRESIVPSGGVLGGGSSINFMMYTRAQGIDFDSWKTEGWDANSLVPLAKKLETYHLDDPSIDQSLHGHDGPINVSFGPHNEKGPQDDFLAAVEAIGFPEIPDMQDFRAIDEFSRWARYVDPAGKRQDTAHRYIHPLLESSDYPNLHILVETKVGRVIFEGTRAVGIETEPNRLFHPATPSREKLPAIIRAKKLVVVSAGALGTPSVLERSGVGSAEILKKLDIDVISDLPDVGEHYQDHNLILYPYKTSLKVNETLDVLLSGRLDFQAAVDEKNPLLGWNGIDVTGKIRPSDAEVKSLGPEFEEHWNRDFKDQKEKPLMLICVVSAFLGDRGLLEEENDKTAQYASMATYTGYPYSRGNIHIVSKDAQTPASFNTGFLSHPVDLTKLVWAYKKQREIYRRTSAFAGELAIGHPKFRQGSKAALSEGPLVQGGFKSAEERRAIADIEYDADDDAAIEDWIRSNVATTWHSVGTCRMAPREEGGVLDKHLNVYGTEGLKVADLSILPENVGANTNNTALIVGEKAAEIIGKELGISV</sequence>
<gene>
    <name evidence="1" type="ORF">NQ176_g2741</name>
</gene>
<accession>A0ACC1NN28</accession>